<dbReference type="EMBL" id="PDNZ01000002">
    <property type="protein sequence ID" value="PWW82742.1"/>
    <property type="molecule type" value="Genomic_DNA"/>
</dbReference>
<dbReference type="OrthoDB" id="9815709at2"/>
<comment type="caution">
    <text evidence="4">The sequence shown here is derived from an EMBL/GenBank/DDBJ whole genome shotgun (WGS) entry which is preliminary data.</text>
</comment>
<organism evidence="4 5">
    <name type="scientific">Prosthecochloris marina</name>
    <dbReference type="NCBI Taxonomy" id="2017681"/>
    <lineage>
        <taxon>Bacteria</taxon>
        <taxon>Pseudomonadati</taxon>
        <taxon>Chlorobiota</taxon>
        <taxon>Chlorobiia</taxon>
        <taxon>Chlorobiales</taxon>
        <taxon>Chlorobiaceae</taxon>
        <taxon>Prosthecochloris</taxon>
    </lineage>
</organism>
<gene>
    <name evidence="4" type="ORF">CR164_03090</name>
</gene>
<feature type="domain" description="Prokaryotic-type class I peptide chain release factors" evidence="3">
    <location>
        <begin position="20"/>
        <end position="36"/>
    </location>
</feature>
<comment type="similarity">
    <text evidence="1">Belongs to the prokaryotic/mitochondrial release factor family.</text>
</comment>
<feature type="compositionally biased region" description="Basic residues" evidence="2">
    <location>
        <begin position="123"/>
        <end position="137"/>
    </location>
</feature>
<name>A0A317T7V9_9CHLB</name>
<dbReference type="InterPro" id="IPR045853">
    <property type="entry name" value="Pep_chain_release_fac_I_sf"/>
</dbReference>
<proteinExistence type="inferred from homology"/>
<dbReference type="AlphaFoldDB" id="A0A317T7V9"/>
<accession>A0A317T7V9</accession>
<feature type="region of interest" description="Disordered" evidence="2">
    <location>
        <begin position="100"/>
        <end position="137"/>
    </location>
</feature>
<evidence type="ECO:0000256" key="1">
    <source>
        <dbReference type="ARBA" id="ARBA00010835"/>
    </source>
</evidence>
<sequence>MRVTNTITIEDSEIDIRALRSQGPGGQNVNKVATAIQLRFDIRASSLPDICKKRLLALHDKRITKDGVIVIKAQQYRSQDKNRQDALDRLKAIVQGVMKTRKVRRATRPTSSSKENRLEGKARRSRIKRLRKKVDEE</sequence>
<dbReference type="PANTHER" id="PTHR47814:SF1">
    <property type="entry name" value="PEPTIDYL-TRNA HYDROLASE ARFB"/>
    <property type="match status" value="1"/>
</dbReference>
<dbReference type="Pfam" id="PF00472">
    <property type="entry name" value="RF-1"/>
    <property type="match status" value="1"/>
</dbReference>
<dbReference type="GO" id="GO:0003747">
    <property type="term" value="F:translation release factor activity"/>
    <property type="evidence" value="ECO:0007669"/>
    <property type="project" value="InterPro"/>
</dbReference>
<dbReference type="GO" id="GO:0043022">
    <property type="term" value="F:ribosome binding"/>
    <property type="evidence" value="ECO:0007669"/>
    <property type="project" value="TreeGrafter"/>
</dbReference>
<evidence type="ECO:0000259" key="3">
    <source>
        <dbReference type="PROSITE" id="PS00745"/>
    </source>
</evidence>
<dbReference type="RefSeq" id="WP_110022460.1">
    <property type="nucleotide sequence ID" value="NZ_PDNZ01000002.1"/>
</dbReference>
<dbReference type="NCBIfam" id="NF006718">
    <property type="entry name" value="PRK09256.1"/>
    <property type="match status" value="1"/>
</dbReference>
<dbReference type="PANTHER" id="PTHR47814">
    <property type="entry name" value="PEPTIDYL-TRNA HYDROLASE ARFB"/>
    <property type="match status" value="1"/>
</dbReference>
<evidence type="ECO:0000313" key="5">
    <source>
        <dbReference type="Proteomes" id="UP000246278"/>
    </source>
</evidence>
<evidence type="ECO:0000256" key="2">
    <source>
        <dbReference type="SAM" id="MobiDB-lite"/>
    </source>
</evidence>
<protein>
    <submittedName>
        <fullName evidence="4">Class I peptide chain release factor</fullName>
    </submittedName>
</protein>
<reference evidence="5" key="1">
    <citation type="submission" date="2017-10" db="EMBL/GenBank/DDBJ databases">
        <authorList>
            <person name="Gaisin V.A."/>
            <person name="Rysina M.S."/>
            <person name="Grouzdev D.S."/>
        </authorList>
    </citation>
    <scope>NUCLEOTIDE SEQUENCE [LARGE SCALE GENOMIC DNA]</scope>
    <source>
        <strain evidence="5">V1</strain>
    </source>
</reference>
<dbReference type="PROSITE" id="PS00745">
    <property type="entry name" value="RF_PROK_I"/>
    <property type="match status" value="1"/>
</dbReference>
<evidence type="ECO:0000313" key="4">
    <source>
        <dbReference type="EMBL" id="PWW82742.1"/>
    </source>
</evidence>
<dbReference type="InterPro" id="IPR000352">
    <property type="entry name" value="Pep_chain_release_fac_I"/>
</dbReference>
<dbReference type="Proteomes" id="UP000246278">
    <property type="component" value="Unassembled WGS sequence"/>
</dbReference>
<dbReference type="Gene3D" id="3.30.160.20">
    <property type="match status" value="1"/>
</dbReference>
<keyword evidence="5" id="KW-1185">Reference proteome</keyword>
<dbReference type="GO" id="GO:0004045">
    <property type="term" value="F:peptidyl-tRNA hydrolase activity"/>
    <property type="evidence" value="ECO:0007669"/>
    <property type="project" value="TreeGrafter"/>
</dbReference>
<dbReference type="SUPFAM" id="SSF75620">
    <property type="entry name" value="Release factor"/>
    <property type="match status" value="1"/>
</dbReference>
<dbReference type="GO" id="GO:0072344">
    <property type="term" value="P:rescue of stalled ribosome"/>
    <property type="evidence" value="ECO:0007669"/>
    <property type="project" value="TreeGrafter"/>
</dbReference>